<feature type="compositionally biased region" description="Low complexity" evidence="1">
    <location>
        <begin position="12"/>
        <end position="26"/>
    </location>
</feature>
<feature type="domain" description="Retroviral polymerase SH3-like" evidence="2">
    <location>
        <begin position="287"/>
        <end position="343"/>
    </location>
</feature>
<proteinExistence type="predicted"/>
<protein>
    <submittedName>
        <fullName evidence="3">Ribonuclease H-like domain-containing protein</fullName>
    </submittedName>
</protein>
<evidence type="ECO:0000313" key="4">
    <source>
        <dbReference type="Proteomes" id="UP001151760"/>
    </source>
</evidence>
<reference evidence="3" key="1">
    <citation type="journal article" date="2022" name="Int. J. Mol. Sci.">
        <title>Draft Genome of Tanacetum Coccineum: Genomic Comparison of Closely Related Tanacetum-Family Plants.</title>
        <authorList>
            <person name="Yamashiro T."/>
            <person name="Shiraishi A."/>
            <person name="Nakayama K."/>
            <person name="Satake H."/>
        </authorList>
    </citation>
    <scope>NUCLEOTIDE SEQUENCE</scope>
</reference>
<name>A0ABQ5ALP8_9ASTR</name>
<dbReference type="PANTHER" id="PTHR11439">
    <property type="entry name" value="GAG-POL-RELATED RETROTRANSPOSON"/>
    <property type="match status" value="1"/>
</dbReference>
<feature type="compositionally biased region" description="Low complexity" evidence="1">
    <location>
        <begin position="902"/>
        <end position="916"/>
    </location>
</feature>
<feature type="region of interest" description="Disordered" evidence="1">
    <location>
        <begin position="1039"/>
        <end position="1067"/>
    </location>
</feature>
<comment type="caution">
    <text evidence="3">The sequence shown here is derived from an EMBL/GenBank/DDBJ whole genome shotgun (WGS) entry which is preliminary data.</text>
</comment>
<evidence type="ECO:0000259" key="2">
    <source>
        <dbReference type="Pfam" id="PF25597"/>
    </source>
</evidence>
<feature type="region of interest" description="Disordered" evidence="1">
    <location>
        <begin position="1"/>
        <end position="26"/>
    </location>
</feature>
<dbReference type="PANTHER" id="PTHR11439:SF495">
    <property type="entry name" value="REVERSE TRANSCRIPTASE, RNA-DEPENDENT DNA POLYMERASE-RELATED"/>
    <property type="match status" value="1"/>
</dbReference>
<feature type="region of interest" description="Disordered" evidence="1">
    <location>
        <begin position="892"/>
        <end position="946"/>
    </location>
</feature>
<feature type="compositionally biased region" description="Polar residues" evidence="1">
    <location>
        <begin position="1040"/>
        <end position="1054"/>
    </location>
</feature>
<feature type="compositionally biased region" description="Basic and acidic residues" evidence="1">
    <location>
        <begin position="1056"/>
        <end position="1067"/>
    </location>
</feature>
<organism evidence="3 4">
    <name type="scientific">Tanacetum coccineum</name>
    <dbReference type="NCBI Taxonomy" id="301880"/>
    <lineage>
        <taxon>Eukaryota</taxon>
        <taxon>Viridiplantae</taxon>
        <taxon>Streptophyta</taxon>
        <taxon>Embryophyta</taxon>
        <taxon>Tracheophyta</taxon>
        <taxon>Spermatophyta</taxon>
        <taxon>Magnoliopsida</taxon>
        <taxon>eudicotyledons</taxon>
        <taxon>Gunneridae</taxon>
        <taxon>Pentapetalae</taxon>
        <taxon>asterids</taxon>
        <taxon>campanulids</taxon>
        <taxon>Asterales</taxon>
        <taxon>Asteraceae</taxon>
        <taxon>Asteroideae</taxon>
        <taxon>Anthemideae</taxon>
        <taxon>Anthemidinae</taxon>
        <taxon>Tanacetum</taxon>
    </lineage>
</organism>
<sequence>MDSAGSRREIGVSPFADSAASSSPSNVSIDHIPIDVLFESTSGGILEFFLDSDEEERIGMSRVLPDDEIVDPRVKVETVSESASSPPRSRRKHLGVRSDDFLWDKPVEDFFSSKNEWIVSSWQLYPKSSVHVLDLTNGKTVYMFVDKVYPIRATVPPSYCRDVVVAVKESFQTVQAGLSKHMNACTARQMVFSSPWLTAKKEFGSPLQTALVCNSNPLIAMVSSCCAVHLYLLGRIVGNIEKRTMYVSAVRDCPFLLMALSGICWQFQVAIPKNTIDRLHEMKPFGCPITILNTRDHLGKFEGKAYEGFFVGYSMVSKAMRVFNKRTRIVEETLNIRFLENASNVTGNGPDWLFDVDSLSKSMNYVPVVAGNQTNGIAETRDNIVAGQAEKKTEPEQEYILIPICITDPLISQGPQDGEEDAGVKPTEVYESEASDKMGRMNKTQEEPKKVIQALEDPSLIEAMQEELLQFELQKVWALVDLPNGKRAIGTKWVFRNKKDERGIVVRNKARMMDVKSAFLYGTIEKEVAWYETLSTYLLENGYRRGTIDKTLFIKKDKNDAQDILDEFYGEAHFLLRITTSRPDIMFAVCACARFQVTPKVSHLHAVKRIFIYLKGQPKLGLWYPRDSPFDLEAFSDSDYAGSRLDRRSTTGGCQFLGKRLISWECKKQTIVVNSTTEEEYVAAANCCGQVLWIQNQMLDYGFNFMNTKIHIDNESIIYIVKSPVFHSKTKHIEIRHHFIRDSYEKKLIQVIKIYTDHNVLDLLTKAFDVSRKAKRTTKISQSSGPIHLVADETVYKEWEDRMERAATTASSLVVEQDNGSGPRCPDTILGGAEAQISLPGQTSRGNVQAQRGLCYTFPHQEVFCEHKRHVKFFSRVTPLFSTMMVQATKDMGADSATPTDSRSTPIISQPSSSKPQNKKSRRKQRKDSGPTEPVTDEAHVPAYKEKSIYPNREKLKDLVADAEVTFVSVVTTTKSIPVSAAEVVTTASVEIPDELTLAQNLIEIKTVKPKFVTTAVTTVTSVRPRAKGIIFHDQEEQVPASTKTFSSSQSQLPQLKDKGKGEMVDPEKPLKKKDQIALDEEIARNLKAQMQAELIKEERLARQKEEETNIVLIESWDNTQAMMEADFELAQRLQAEEHGEITIEERYRLFVELMNRRKKHFAKLRAEEIRRNPPSKAQKRNQMSTYLKNMAGFKHSQLKNKGYDEIQRLFDKEMKRVNTFVDMNIEVVKGSETRTEESSKRAGDELESDKSKK</sequence>
<dbReference type="EMBL" id="BQNB010012324">
    <property type="protein sequence ID" value="GJT02128.1"/>
    <property type="molecule type" value="Genomic_DNA"/>
</dbReference>
<feature type="compositionally biased region" description="Basic and acidic residues" evidence="1">
    <location>
        <begin position="1230"/>
        <end position="1254"/>
    </location>
</feature>
<feature type="compositionally biased region" description="Basic and acidic residues" evidence="1">
    <location>
        <begin position="1"/>
        <end position="10"/>
    </location>
</feature>
<feature type="region of interest" description="Disordered" evidence="1">
    <location>
        <begin position="1229"/>
        <end position="1254"/>
    </location>
</feature>
<gene>
    <name evidence="3" type="ORF">Tco_0823297</name>
</gene>
<dbReference type="Proteomes" id="UP001151760">
    <property type="component" value="Unassembled WGS sequence"/>
</dbReference>
<feature type="compositionally biased region" description="Basic residues" evidence="1">
    <location>
        <begin position="917"/>
        <end position="926"/>
    </location>
</feature>
<dbReference type="InterPro" id="IPR057670">
    <property type="entry name" value="SH3_retrovirus"/>
</dbReference>
<evidence type="ECO:0000313" key="3">
    <source>
        <dbReference type="EMBL" id="GJT02128.1"/>
    </source>
</evidence>
<feature type="region of interest" description="Disordered" evidence="1">
    <location>
        <begin position="413"/>
        <end position="448"/>
    </location>
</feature>
<feature type="compositionally biased region" description="Basic and acidic residues" evidence="1">
    <location>
        <begin position="434"/>
        <end position="448"/>
    </location>
</feature>
<dbReference type="Pfam" id="PF25597">
    <property type="entry name" value="SH3_retrovirus"/>
    <property type="match status" value="1"/>
</dbReference>
<accession>A0ABQ5ALP8</accession>
<feature type="compositionally biased region" description="Basic and acidic residues" evidence="1">
    <location>
        <begin position="937"/>
        <end position="946"/>
    </location>
</feature>
<keyword evidence="4" id="KW-1185">Reference proteome</keyword>
<reference evidence="3" key="2">
    <citation type="submission" date="2022-01" db="EMBL/GenBank/DDBJ databases">
        <authorList>
            <person name="Yamashiro T."/>
            <person name="Shiraishi A."/>
            <person name="Satake H."/>
            <person name="Nakayama K."/>
        </authorList>
    </citation>
    <scope>NUCLEOTIDE SEQUENCE</scope>
</reference>
<evidence type="ECO:0000256" key="1">
    <source>
        <dbReference type="SAM" id="MobiDB-lite"/>
    </source>
</evidence>
<dbReference type="CDD" id="cd09272">
    <property type="entry name" value="RNase_HI_RT_Ty1"/>
    <property type="match status" value="1"/>
</dbReference>